<dbReference type="SUPFAM" id="SSF55785">
    <property type="entry name" value="PYP-like sensor domain (PAS domain)"/>
    <property type="match status" value="1"/>
</dbReference>
<dbReference type="RefSeq" id="WP_019620661.1">
    <property type="nucleotide sequence ID" value="NZ_AP014545.1"/>
</dbReference>
<sequence>MKNANVLQTRIDALLNVLSEDVLILSQQGTIIFSTHTDSAIPWGSSDDLIGKTLSDIFPTPLFLSLQGMVDQCLSLNQLAVKELLLDPQEITYLRSQGMKESCWVEVRMAPSAGSEPSVVCRIDDISQRKRAQRESSPIQRDLLTGMYNRRALMPVLTQSIAQALRYDWICSLMLINVDSLRLINEEKGWDVGDQIIKRLAESLNSLKRTADFLARVGEDGFAILLPETNAEQGILAAERVRNMVSDLSAPHSGTEVRFTVSIGVATLTGEGDSADDMYGRAEDCLQLSKQQGGNRISGSE</sequence>
<dbReference type="SMART" id="SM00267">
    <property type="entry name" value="GGDEF"/>
    <property type="match status" value="1"/>
</dbReference>
<dbReference type="EMBL" id="AP014545">
    <property type="protein sequence ID" value="BBB26556.1"/>
    <property type="molecule type" value="Genomic_DNA"/>
</dbReference>
<dbReference type="PANTHER" id="PTHR45138:SF9">
    <property type="entry name" value="DIGUANYLATE CYCLASE DGCM-RELATED"/>
    <property type="match status" value="1"/>
</dbReference>
<dbReference type="GO" id="GO:0043709">
    <property type="term" value="P:cell adhesion involved in single-species biofilm formation"/>
    <property type="evidence" value="ECO:0007669"/>
    <property type="project" value="TreeGrafter"/>
</dbReference>
<dbReference type="CDD" id="cd01949">
    <property type="entry name" value="GGDEF"/>
    <property type="match status" value="1"/>
</dbReference>
<evidence type="ECO:0000256" key="2">
    <source>
        <dbReference type="ARBA" id="ARBA00034247"/>
    </source>
</evidence>
<dbReference type="GO" id="GO:1902201">
    <property type="term" value="P:negative regulation of bacterial-type flagellum-dependent cell motility"/>
    <property type="evidence" value="ECO:0007669"/>
    <property type="project" value="TreeGrafter"/>
</dbReference>
<gene>
    <name evidence="4" type="ORF">AMJAP_1965</name>
</gene>
<dbReference type="InterPro" id="IPR000014">
    <property type="entry name" value="PAS"/>
</dbReference>
<keyword evidence="5" id="KW-1185">Reference proteome</keyword>
<dbReference type="Gene3D" id="3.30.450.20">
    <property type="entry name" value="PAS domain"/>
    <property type="match status" value="1"/>
</dbReference>
<dbReference type="EC" id="2.7.7.65" evidence="1"/>
<dbReference type="GO" id="GO:0005886">
    <property type="term" value="C:plasma membrane"/>
    <property type="evidence" value="ECO:0007669"/>
    <property type="project" value="TreeGrafter"/>
</dbReference>
<reference evidence="4 5" key="1">
    <citation type="journal article" date="2008" name="Int. J. Syst. Evol. Microbiol.">
        <title>Amphritea japonica sp. nov. and Amphritea balenae sp. nov., isolated from the sediment adjacent to sperm whale carcasses off Kagoshima, Japan.</title>
        <authorList>
            <person name="Miyazaki M."/>
            <person name="Nogi Y."/>
            <person name="Fujiwara Y."/>
            <person name="Kawato M."/>
            <person name="Nagahama T."/>
            <person name="Kubokawa K."/>
            <person name="Horikoshi K."/>
        </authorList>
    </citation>
    <scope>NUCLEOTIDE SEQUENCE [LARGE SCALE GENOMIC DNA]</scope>
    <source>
        <strain evidence="4 5">ATCC BAA-1530</strain>
    </source>
</reference>
<dbReference type="CDD" id="cd00130">
    <property type="entry name" value="PAS"/>
    <property type="match status" value="1"/>
</dbReference>
<dbReference type="NCBIfam" id="TIGR00254">
    <property type="entry name" value="GGDEF"/>
    <property type="match status" value="1"/>
</dbReference>
<evidence type="ECO:0000259" key="3">
    <source>
        <dbReference type="PROSITE" id="PS50887"/>
    </source>
</evidence>
<dbReference type="InterPro" id="IPR043128">
    <property type="entry name" value="Rev_trsase/Diguanyl_cyclase"/>
</dbReference>
<dbReference type="Pfam" id="PF00990">
    <property type="entry name" value="GGDEF"/>
    <property type="match status" value="1"/>
</dbReference>
<evidence type="ECO:0000313" key="5">
    <source>
        <dbReference type="Proteomes" id="UP000595663"/>
    </source>
</evidence>
<dbReference type="InterPro" id="IPR029787">
    <property type="entry name" value="Nucleotide_cyclase"/>
</dbReference>
<dbReference type="InterPro" id="IPR035965">
    <property type="entry name" value="PAS-like_dom_sf"/>
</dbReference>
<name>A0A7R6PCK2_9GAMM</name>
<dbReference type="NCBIfam" id="TIGR00229">
    <property type="entry name" value="sensory_box"/>
    <property type="match status" value="1"/>
</dbReference>
<dbReference type="PANTHER" id="PTHR45138">
    <property type="entry name" value="REGULATORY COMPONENTS OF SENSORY TRANSDUCTION SYSTEM"/>
    <property type="match status" value="1"/>
</dbReference>
<dbReference type="InterPro" id="IPR050469">
    <property type="entry name" value="Diguanylate_Cyclase"/>
</dbReference>
<accession>A0A7R6PCK2</accession>
<organism evidence="4 5">
    <name type="scientific">Amphritea japonica ATCC BAA-1530</name>
    <dbReference type="NCBI Taxonomy" id="1278309"/>
    <lineage>
        <taxon>Bacteria</taxon>
        <taxon>Pseudomonadati</taxon>
        <taxon>Pseudomonadota</taxon>
        <taxon>Gammaproteobacteria</taxon>
        <taxon>Oceanospirillales</taxon>
        <taxon>Oceanospirillaceae</taxon>
        <taxon>Amphritea</taxon>
    </lineage>
</organism>
<dbReference type="KEGG" id="ajp:AMJAP_1965"/>
<dbReference type="PROSITE" id="PS50887">
    <property type="entry name" value="GGDEF"/>
    <property type="match status" value="1"/>
</dbReference>
<dbReference type="Proteomes" id="UP000595663">
    <property type="component" value="Chromosome"/>
</dbReference>
<dbReference type="InterPro" id="IPR000160">
    <property type="entry name" value="GGDEF_dom"/>
</dbReference>
<evidence type="ECO:0000313" key="4">
    <source>
        <dbReference type="EMBL" id="BBB26556.1"/>
    </source>
</evidence>
<protein>
    <recommendedName>
        <fullName evidence="1">diguanylate cyclase</fullName>
        <ecNumber evidence="1">2.7.7.65</ecNumber>
    </recommendedName>
</protein>
<dbReference type="AlphaFoldDB" id="A0A7R6PCK2"/>
<evidence type="ECO:0000256" key="1">
    <source>
        <dbReference type="ARBA" id="ARBA00012528"/>
    </source>
</evidence>
<feature type="domain" description="GGDEF" evidence="3">
    <location>
        <begin position="169"/>
        <end position="301"/>
    </location>
</feature>
<dbReference type="GO" id="GO:0052621">
    <property type="term" value="F:diguanylate cyclase activity"/>
    <property type="evidence" value="ECO:0007669"/>
    <property type="project" value="UniProtKB-EC"/>
</dbReference>
<dbReference type="Gene3D" id="3.30.70.270">
    <property type="match status" value="1"/>
</dbReference>
<comment type="catalytic activity">
    <reaction evidence="2">
        <text>2 GTP = 3',3'-c-di-GMP + 2 diphosphate</text>
        <dbReference type="Rhea" id="RHEA:24898"/>
        <dbReference type="ChEBI" id="CHEBI:33019"/>
        <dbReference type="ChEBI" id="CHEBI:37565"/>
        <dbReference type="ChEBI" id="CHEBI:58805"/>
        <dbReference type="EC" id="2.7.7.65"/>
    </reaction>
</comment>
<dbReference type="SUPFAM" id="SSF55073">
    <property type="entry name" value="Nucleotide cyclase"/>
    <property type="match status" value="1"/>
</dbReference>
<proteinExistence type="predicted"/>
<dbReference type="OrthoDB" id="9812260at2"/>